<comment type="caution">
    <text evidence="2">The sequence shown here is derived from an EMBL/GenBank/DDBJ whole genome shotgun (WGS) entry which is preliminary data.</text>
</comment>
<evidence type="ECO:0000256" key="1">
    <source>
        <dbReference type="ARBA" id="ARBA00038414"/>
    </source>
</evidence>
<proteinExistence type="inferred from homology"/>
<dbReference type="Pfam" id="PF01177">
    <property type="entry name" value="Asp_Glu_race"/>
    <property type="match status" value="1"/>
</dbReference>
<organism evidence="2">
    <name type="scientific">bioreactor metagenome</name>
    <dbReference type="NCBI Taxonomy" id="1076179"/>
    <lineage>
        <taxon>unclassified sequences</taxon>
        <taxon>metagenomes</taxon>
        <taxon>ecological metagenomes</taxon>
    </lineage>
</organism>
<protein>
    <recommendedName>
        <fullName evidence="3">Glutamate racemase</fullName>
    </recommendedName>
</protein>
<evidence type="ECO:0008006" key="3">
    <source>
        <dbReference type="Google" id="ProtNLM"/>
    </source>
</evidence>
<gene>
    <name evidence="2" type="ORF">SDC9_136219</name>
</gene>
<dbReference type="InterPro" id="IPR053714">
    <property type="entry name" value="Iso_Racemase_Enz_sf"/>
</dbReference>
<name>A0A645DIN4_9ZZZZ</name>
<dbReference type="InterPro" id="IPR015942">
    <property type="entry name" value="Asp/Glu/hydantoin_racemase"/>
</dbReference>
<evidence type="ECO:0000313" key="2">
    <source>
        <dbReference type="EMBL" id="MPM89111.1"/>
    </source>
</evidence>
<dbReference type="Gene3D" id="3.40.50.12500">
    <property type="match status" value="1"/>
</dbReference>
<dbReference type="AlphaFoldDB" id="A0A645DIN4"/>
<dbReference type="GO" id="GO:0047661">
    <property type="term" value="F:amino-acid racemase activity"/>
    <property type="evidence" value="ECO:0007669"/>
    <property type="project" value="InterPro"/>
</dbReference>
<sequence>MKRIAMVHTVRPVLASFPELLEKVVGEKLKIHNLLDDFLANDPAETGVFSLENRNRLFNDIKACELTKPDLIVVTCSTLTPTVQLIRPFIGVPVVAIDDAMSEEAVKIGGKIKVVATAMSTIQPTINKLQQEADKAGVSITVDAQDHEVAYTAMRAGDMETHDRLVLKMIEGVHGYDCIVLAQASMGHLQHQAEKIAGVPVLASPILCCEKVKRMLGGEAQ</sequence>
<comment type="similarity">
    <text evidence="1">Belongs to the HyuE racemase family.</text>
</comment>
<reference evidence="2" key="1">
    <citation type="submission" date="2019-08" db="EMBL/GenBank/DDBJ databases">
        <authorList>
            <person name="Kucharzyk K."/>
            <person name="Murdoch R.W."/>
            <person name="Higgins S."/>
            <person name="Loffler F."/>
        </authorList>
    </citation>
    <scope>NUCLEOTIDE SEQUENCE</scope>
</reference>
<dbReference type="EMBL" id="VSSQ01036600">
    <property type="protein sequence ID" value="MPM89111.1"/>
    <property type="molecule type" value="Genomic_DNA"/>
</dbReference>
<accession>A0A645DIN4</accession>